<dbReference type="Gene3D" id="1.25.40.10">
    <property type="entry name" value="Tetratricopeptide repeat domain"/>
    <property type="match status" value="1"/>
</dbReference>
<name>A0A2S4N8W1_9FLAO</name>
<gene>
    <name evidence="1" type="ORF">Q361_10763</name>
</gene>
<dbReference type="OrthoDB" id="1142077at2"/>
<dbReference type="InterPro" id="IPR011990">
    <property type="entry name" value="TPR-like_helical_dom_sf"/>
</dbReference>
<keyword evidence="2" id="KW-1185">Reference proteome</keyword>
<dbReference type="Pfam" id="PF00756">
    <property type="entry name" value="Esterase"/>
    <property type="match status" value="1"/>
</dbReference>
<dbReference type="SUPFAM" id="SSF53474">
    <property type="entry name" value="alpha/beta-Hydrolases"/>
    <property type="match status" value="1"/>
</dbReference>
<comment type="caution">
    <text evidence="1">The sequence shown here is derived from an EMBL/GenBank/DDBJ whole genome shotgun (WGS) entry which is preliminary data.</text>
</comment>
<accession>A0A2S4N8W1</accession>
<evidence type="ECO:0000313" key="1">
    <source>
        <dbReference type="EMBL" id="POS01873.1"/>
    </source>
</evidence>
<evidence type="ECO:0008006" key="3">
    <source>
        <dbReference type="Google" id="ProtNLM"/>
    </source>
</evidence>
<sequence>MKKILLLVALCFFGEGFSQKIMDSIYSKKLNATRDISITLPSSYKKDKNKAYPVLIVLDGDYMQSAFDGALRYSNYWDDLPELIVVGVYQNQKDERYEDSEIDEVTGLPHGKGAQFFEFLGGELLPYIESKYKTLPFRIIAGHDVTAAFSNFYLYKDNPIFNAYINISPELTLDMEKNVASRLSNIPRPTFFYLAVADGDNNKTKEKIATLDTNIKELKNPAVSYKFDEIKNANHYSVVLHAIPNALYHIFSSYQPISNAEYKEKIVTLTSGYVDYLKNKYETSEKALGFKVSGRYSDFQAIEAAIVKNKANNEFELLAQLANKMFPKTMLGEYYLARYYEALGDAKRAAKSYQTAFTLPEVGDLTKDMMLEKADELKGQIKK</sequence>
<dbReference type="InterPro" id="IPR000801">
    <property type="entry name" value="Esterase-like"/>
</dbReference>
<dbReference type="InterPro" id="IPR050583">
    <property type="entry name" value="Mycobacterial_A85_antigen"/>
</dbReference>
<organism evidence="1 2">
    <name type="scientific">Flavobacterium croceum DSM 17960</name>
    <dbReference type="NCBI Taxonomy" id="1121886"/>
    <lineage>
        <taxon>Bacteria</taxon>
        <taxon>Pseudomonadati</taxon>
        <taxon>Bacteroidota</taxon>
        <taxon>Flavobacteriia</taxon>
        <taxon>Flavobacteriales</taxon>
        <taxon>Flavobacteriaceae</taxon>
        <taxon>Flavobacterium</taxon>
    </lineage>
</organism>
<dbReference type="AlphaFoldDB" id="A0A2S4N8W1"/>
<dbReference type="Gene3D" id="3.40.50.1820">
    <property type="entry name" value="alpha/beta hydrolase"/>
    <property type="match status" value="1"/>
</dbReference>
<dbReference type="Proteomes" id="UP000237056">
    <property type="component" value="Unassembled WGS sequence"/>
</dbReference>
<proteinExistence type="predicted"/>
<dbReference type="PANTHER" id="PTHR48098">
    <property type="entry name" value="ENTEROCHELIN ESTERASE-RELATED"/>
    <property type="match status" value="1"/>
</dbReference>
<dbReference type="PANTHER" id="PTHR48098:SF6">
    <property type="entry name" value="FERRI-BACILLIBACTIN ESTERASE BESA"/>
    <property type="match status" value="1"/>
</dbReference>
<reference evidence="1 2" key="1">
    <citation type="submission" date="2018-01" db="EMBL/GenBank/DDBJ databases">
        <title>Genomic Encyclopedia of Type Strains, Phase I: the one thousand microbial genomes (KMG-I) project.</title>
        <authorList>
            <person name="Goeker M."/>
        </authorList>
    </citation>
    <scope>NUCLEOTIDE SEQUENCE [LARGE SCALE GENOMIC DNA]</scope>
    <source>
        <strain evidence="1 2">DSM 17960</strain>
    </source>
</reference>
<dbReference type="EMBL" id="PQNY01000007">
    <property type="protein sequence ID" value="POS01873.1"/>
    <property type="molecule type" value="Genomic_DNA"/>
</dbReference>
<dbReference type="InterPro" id="IPR029058">
    <property type="entry name" value="AB_hydrolase_fold"/>
</dbReference>
<evidence type="ECO:0000313" key="2">
    <source>
        <dbReference type="Proteomes" id="UP000237056"/>
    </source>
</evidence>
<dbReference type="RefSeq" id="WP_103725942.1">
    <property type="nucleotide sequence ID" value="NZ_PQNY01000007.1"/>
</dbReference>
<protein>
    <recommendedName>
        <fullName evidence="3">Alpha/beta superfamily hydrolase</fullName>
    </recommendedName>
</protein>